<feature type="transmembrane region" description="Helical" evidence="2">
    <location>
        <begin position="37"/>
        <end position="56"/>
    </location>
</feature>
<keyword evidence="2" id="KW-0472">Membrane</keyword>
<protein>
    <recommendedName>
        <fullName evidence="5">Polysaccharide biosynthesis protein C-terminal domain-containing protein</fullName>
    </recommendedName>
</protein>
<dbReference type="VEuPathDB" id="FungiDB:SDRG_15868"/>
<dbReference type="eggNOG" id="KOG1347">
    <property type="taxonomic scope" value="Eukaryota"/>
</dbReference>
<proteinExistence type="inferred from homology"/>
<feature type="transmembrane region" description="Helical" evidence="2">
    <location>
        <begin position="433"/>
        <end position="457"/>
    </location>
</feature>
<dbReference type="GO" id="GO:0015297">
    <property type="term" value="F:antiporter activity"/>
    <property type="evidence" value="ECO:0007669"/>
    <property type="project" value="InterPro"/>
</dbReference>
<feature type="transmembrane region" description="Helical" evidence="2">
    <location>
        <begin position="180"/>
        <end position="201"/>
    </location>
</feature>
<reference evidence="3 4" key="1">
    <citation type="submission" date="2012-04" db="EMBL/GenBank/DDBJ databases">
        <title>The Genome Sequence of Saprolegnia declina VS20.</title>
        <authorList>
            <consortium name="The Broad Institute Genome Sequencing Platform"/>
            <person name="Russ C."/>
            <person name="Nusbaum C."/>
            <person name="Tyler B."/>
            <person name="van West P."/>
            <person name="Dieguez-Uribeondo J."/>
            <person name="de Bruijn I."/>
            <person name="Tripathy S."/>
            <person name="Jiang R."/>
            <person name="Young S.K."/>
            <person name="Zeng Q."/>
            <person name="Gargeya S."/>
            <person name="Fitzgerald M."/>
            <person name="Haas B."/>
            <person name="Abouelleil A."/>
            <person name="Alvarado L."/>
            <person name="Arachchi H.M."/>
            <person name="Berlin A."/>
            <person name="Chapman S.B."/>
            <person name="Goldberg J."/>
            <person name="Griggs A."/>
            <person name="Gujja S."/>
            <person name="Hansen M."/>
            <person name="Howarth C."/>
            <person name="Imamovic A."/>
            <person name="Larimer J."/>
            <person name="McCowen C."/>
            <person name="Montmayeur A."/>
            <person name="Murphy C."/>
            <person name="Neiman D."/>
            <person name="Pearson M."/>
            <person name="Priest M."/>
            <person name="Roberts A."/>
            <person name="Saif S."/>
            <person name="Shea T."/>
            <person name="Sisk P."/>
            <person name="Sykes S."/>
            <person name="Wortman J."/>
            <person name="Nusbaum C."/>
            <person name="Birren B."/>
        </authorList>
    </citation>
    <scope>NUCLEOTIDE SEQUENCE [LARGE SCALE GENOMIC DNA]</scope>
    <source>
        <strain evidence="3 4">VS20</strain>
    </source>
</reference>
<evidence type="ECO:0008006" key="5">
    <source>
        <dbReference type="Google" id="ProtNLM"/>
    </source>
</evidence>
<dbReference type="PANTHER" id="PTHR11206">
    <property type="entry name" value="MULTIDRUG RESISTANCE PROTEIN"/>
    <property type="match status" value="1"/>
</dbReference>
<evidence type="ECO:0000256" key="2">
    <source>
        <dbReference type="SAM" id="Phobius"/>
    </source>
</evidence>
<feature type="transmembrane region" description="Helical" evidence="2">
    <location>
        <begin position="68"/>
        <end position="86"/>
    </location>
</feature>
<dbReference type="RefSeq" id="XP_008620276.1">
    <property type="nucleotide sequence ID" value="XM_008622054.1"/>
</dbReference>
<dbReference type="EMBL" id="JH767235">
    <property type="protein sequence ID" value="EQC26281.1"/>
    <property type="molecule type" value="Genomic_DNA"/>
</dbReference>
<accession>T0PVI1</accession>
<dbReference type="GO" id="GO:0042910">
    <property type="term" value="F:xenobiotic transmembrane transporter activity"/>
    <property type="evidence" value="ECO:0007669"/>
    <property type="project" value="InterPro"/>
</dbReference>
<feature type="transmembrane region" description="Helical" evidence="2">
    <location>
        <begin position="137"/>
        <end position="160"/>
    </location>
</feature>
<dbReference type="Proteomes" id="UP000030762">
    <property type="component" value="Unassembled WGS sequence"/>
</dbReference>
<feature type="transmembrane region" description="Helical" evidence="2">
    <location>
        <begin position="280"/>
        <end position="304"/>
    </location>
</feature>
<dbReference type="AlphaFoldDB" id="T0PVI1"/>
<dbReference type="STRING" id="1156394.T0PVI1"/>
<dbReference type="OrthoDB" id="77555at2759"/>
<dbReference type="GO" id="GO:0016020">
    <property type="term" value="C:membrane"/>
    <property type="evidence" value="ECO:0007669"/>
    <property type="project" value="InterPro"/>
</dbReference>
<keyword evidence="4" id="KW-1185">Reference proteome</keyword>
<keyword evidence="2" id="KW-1133">Transmembrane helix</keyword>
<feature type="transmembrane region" description="Helical" evidence="2">
    <location>
        <begin position="339"/>
        <end position="358"/>
    </location>
</feature>
<feature type="transmembrane region" description="Helical" evidence="2">
    <location>
        <begin position="106"/>
        <end position="130"/>
    </location>
</feature>
<keyword evidence="2" id="KW-0812">Transmembrane</keyword>
<evidence type="ECO:0000313" key="4">
    <source>
        <dbReference type="Proteomes" id="UP000030762"/>
    </source>
</evidence>
<evidence type="ECO:0000313" key="3">
    <source>
        <dbReference type="EMBL" id="EQC26281.1"/>
    </source>
</evidence>
<dbReference type="OMA" id="ATCISNW"/>
<dbReference type="Pfam" id="PF01554">
    <property type="entry name" value="MatE"/>
    <property type="match status" value="2"/>
</dbReference>
<dbReference type="InterPro" id="IPR002528">
    <property type="entry name" value="MATE_fam"/>
</dbReference>
<feature type="transmembrane region" description="Helical" evidence="2">
    <location>
        <begin position="407"/>
        <end position="426"/>
    </location>
</feature>
<gene>
    <name evidence="3" type="ORF">SDRG_15868</name>
</gene>
<dbReference type="GeneID" id="19956595"/>
<feature type="transmembrane region" description="Helical" evidence="2">
    <location>
        <begin position="213"/>
        <end position="234"/>
    </location>
</feature>
<comment type="similarity">
    <text evidence="1">Belongs to the multi antimicrobial extrusion (MATE) (TC 2.A.66.1) family.</text>
</comment>
<dbReference type="InParanoid" id="T0PVI1"/>
<evidence type="ECO:0000256" key="1">
    <source>
        <dbReference type="ARBA" id="ARBA00010199"/>
    </source>
</evidence>
<name>T0PVI1_SAPDV</name>
<sequence length="504" mass="53670">MRSLNQWMDQASRLLPASWHLSPRASAELDVLVRLGSHIAASILSTFALSVTALVIAKRVGTAEYTAVAYAQLVLDFTLTVFTRGFTKGLLALASQAYGAHNHALIGHYTQLTALLLTLVCVPLSLLWYYSCGSLHVVGLAPVSVALATQYARVSVLGLWPRLLFDVVAASFQAQQLAASAAVASLCAVVFNALLSIPLVFGLSCLGVRGLGVLGGPLATSLTLWCRLFGYGYYMHRVTPLQSLWQWSPRSLSLAQLTALLSVGAPLMLGDFVENLQLQIMTIFAALLSDVSLAAHTTVMQIVYLVTSPICGLHDAAVSRMGMYLGAGHAEAAAFVSRLVLGAMLFTSACLALPWVLCRHWIGLTSDPRVVDLISSATVLAAVGYVALSPFFYAMATLNAQARTVPIPRAIVCGAWFVGVPTAYALSQFDSRGLLGVYMGMAFGSGVTTLLGVYFAAFSDWVAEAAKAVARTRPFKGTLPLLATVQATDYGATTDTLLEYDEES</sequence>
<feature type="transmembrane region" description="Helical" evidence="2">
    <location>
        <begin position="370"/>
        <end position="395"/>
    </location>
</feature>
<organism evidence="3 4">
    <name type="scientific">Saprolegnia diclina (strain VS20)</name>
    <dbReference type="NCBI Taxonomy" id="1156394"/>
    <lineage>
        <taxon>Eukaryota</taxon>
        <taxon>Sar</taxon>
        <taxon>Stramenopiles</taxon>
        <taxon>Oomycota</taxon>
        <taxon>Saprolegniomycetes</taxon>
        <taxon>Saprolegniales</taxon>
        <taxon>Saprolegniaceae</taxon>
        <taxon>Saprolegnia</taxon>
    </lineage>
</organism>